<evidence type="ECO:0000256" key="16">
    <source>
        <dbReference type="RuleBase" id="RU000515"/>
    </source>
</evidence>
<evidence type="ECO:0000256" key="5">
    <source>
        <dbReference type="ARBA" id="ARBA00012053"/>
    </source>
</evidence>
<keyword evidence="19" id="KW-1185">Reference proteome</keyword>
<feature type="binding site" evidence="14">
    <location>
        <position position="119"/>
    </location>
    <ligand>
        <name>Zn(2+)</name>
        <dbReference type="ChEBI" id="CHEBI:29105"/>
        <note>catalytic</note>
    </ligand>
</feature>
<dbReference type="GO" id="GO:0008270">
    <property type="term" value="F:zinc ion binding"/>
    <property type="evidence" value="ECO:0007669"/>
    <property type="project" value="TreeGrafter"/>
</dbReference>
<dbReference type="Pfam" id="PF00490">
    <property type="entry name" value="ALAD"/>
    <property type="match status" value="1"/>
</dbReference>
<evidence type="ECO:0000256" key="4">
    <source>
        <dbReference type="ARBA" id="ARBA00011823"/>
    </source>
</evidence>
<evidence type="ECO:0000256" key="3">
    <source>
        <dbReference type="ARBA" id="ARBA00008055"/>
    </source>
</evidence>
<dbReference type="RefSeq" id="WP_079589894.1">
    <property type="nucleotide sequence ID" value="NZ_FUYN01000004.1"/>
</dbReference>
<dbReference type="Gene3D" id="3.20.20.70">
    <property type="entry name" value="Aldolase class I"/>
    <property type="match status" value="1"/>
</dbReference>
<evidence type="ECO:0000256" key="2">
    <source>
        <dbReference type="ARBA" id="ARBA00004694"/>
    </source>
</evidence>
<reference evidence="19" key="1">
    <citation type="submission" date="2017-02" db="EMBL/GenBank/DDBJ databases">
        <authorList>
            <person name="Varghese N."/>
            <person name="Submissions S."/>
        </authorList>
    </citation>
    <scope>NUCLEOTIDE SEQUENCE [LARGE SCALE GENOMIC DNA]</scope>
    <source>
        <strain evidence="19">ATCC 35199</strain>
    </source>
</reference>
<comment type="pathway">
    <text evidence="2">Porphyrin-containing compound metabolism; protoporphyrin-IX biosynthesis; coproporphyrinogen-III from 5-aminolevulinate: step 1/4.</text>
</comment>
<feature type="binding site" evidence="14">
    <location>
        <position position="127"/>
    </location>
    <ligand>
        <name>Zn(2+)</name>
        <dbReference type="ChEBI" id="CHEBI:29105"/>
        <note>catalytic</note>
    </ligand>
</feature>
<evidence type="ECO:0000256" key="17">
    <source>
        <dbReference type="RuleBase" id="RU004161"/>
    </source>
</evidence>
<feature type="binding site" evidence="13">
    <location>
        <position position="272"/>
    </location>
    <ligand>
        <name>5-aminolevulinate</name>
        <dbReference type="ChEBI" id="CHEBI:356416"/>
        <label>2</label>
    </ligand>
</feature>
<gene>
    <name evidence="18" type="ORF">SAMN02745120_2097</name>
</gene>
<feature type="binding site" evidence="13">
    <location>
        <position position="203"/>
    </location>
    <ligand>
        <name>5-aminolevulinate</name>
        <dbReference type="ChEBI" id="CHEBI:356416"/>
        <label>1</label>
    </ligand>
</feature>
<dbReference type="Proteomes" id="UP000243406">
    <property type="component" value="Unassembled WGS sequence"/>
</dbReference>
<comment type="subunit">
    <text evidence="4 16">Homooctamer.</text>
</comment>
<dbReference type="PROSITE" id="PS00169">
    <property type="entry name" value="D_ALA_DEHYDRATASE"/>
    <property type="match status" value="1"/>
</dbReference>
<evidence type="ECO:0000256" key="7">
    <source>
        <dbReference type="ARBA" id="ARBA00023133"/>
    </source>
</evidence>
<dbReference type="PIRSF" id="PIRSF001415">
    <property type="entry name" value="Porphbilin_synth"/>
    <property type="match status" value="1"/>
</dbReference>
<comment type="function">
    <text evidence="10">Catalyzes an early step in the biosynthesis of tetrapyrroles. Binds two molecules of 5-aminolevulinate per subunit, each at a distinct site, and catalyzes their condensation to form porphobilinogen.</text>
</comment>
<keyword evidence="15" id="KW-0460">Magnesium</keyword>
<dbReference type="AlphaFoldDB" id="A0A1T5C8H1"/>
<dbReference type="PRINTS" id="PR00144">
    <property type="entry name" value="DALDHYDRTASE"/>
</dbReference>
<dbReference type="InterPro" id="IPR030656">
    <property type="entry name" value="ALAD_AS"/>
</dbReference>
<evidence type="ECO:0000256" key="10">
    <source>
        <dbReference type="ARBA" id="ARBA00025628"/>
    </source>
</evidence>
<evidence type="ECO:0000256" key="6">
    <source>
        <dbReference type="ARBA" id="ARBA00020771"/>
    </source>
</evidence>
<dbReference type="EMBL" id="FUYN01000004">
    <property type="protein sequence ID" value="SKB55748.1"/>
    <property type="molecule type" value="Genomic_DNA"/>
</dbReference>
<dbReference type="InterPro" id="IPR013785">
    <property type="entry name" value="Aldolase_TIM"/>
</dbReference>
<dbReference type="SMART" id="SM01004">
    <property type="entry name" value="ALAD"/>
    <property type="match status" value="1"/>
</dbReference>
<accession>A0A1T5C8H1</accession>
<comment type="cofactor">
    <cofactor evidence="1">
        <name>Zn(2+)</name>
        <dbReference type="ChEBI" id="CHEBI:29105"/>
    </cofactor>
</comment>
<dbReference type="InterPro" id="IPR001731">
    <property type="entry name" value="ALAD"/>
</dbReference>
<protein>
    <recommendedName>
        <fullName evidence="6 16">Delta-aminolevulinic acid dehydratase</fullName>
        <ecNumber evidence="5 16">4.2.1.24</ecNumber>
    </recommendedName>
</protein>
<evidence type="ECO:0000256" key="8">
    <source>
        <dbReference type="ARBA" id="ARBA00023239"/>
    </source>
</evidence>
<keyword evidence="14" id="KW-0862">Zinc</keyword>
<dbReference type="FunFam" id="3.20.20.70:FF:000019">
    <property type="entry name" value="Delta-aminolevulinic acid dehydratase"/>
    <property type="match status" value="1"/>
</dbReference>
<comment type="catalytic activity">
    <reaction evidence="11 16">
        <text>2 5-aminolevulinate = porphobilinogen + 2 H2O + H(+)</text>
        <dbReference type="Rhea" id="RHEA:24064"/>
        <dbReference type="ChEBI" id="CHEBI:15377"/>
        <dbReference type="ChEBI" id="CHEBI:15378"/>
        <dbReference type="ChEBI" id="CHEBI:58126"/>
        <dbReference type="ChEBI" id="CHEBI:356416"/>
        <dbReference type="EC" id="4.2.1.24"/>
    </reaction>
</comment>
<dbReference type="PANTHER" id="PTHR11458:SF0">
    <property type="entry name" value="DELTA-AMINOLEVULINIC ACID DEHYDRATASE"/>
    <property type="match status" value="1"/>
</dbReference>
<dbReference type="GO" id="GO:0005829">
    <property type="term" value="C:cytosol"/>
    <property type="evidence" value="ECO:0007669"/>
    <property type="project" value="TreeGrafter"/>
</dbReference>
<dbReference type="GO" id="GO:0006782">
    <property type="term" value="P:protoporphyrinogen IX biosynthetic process"/>
    <property type="evidence" value="ECO:0007669"/>
    <property type="project" value="UniProtKB-UniPathway"/>
</dbReference>
<feature type="active site" description="Schiff-base intermediate with substrate" evidence="12">
    <location>
        <position position="193"/>
    </location>
</feature>
<feature type="active site" description="Schiff-base intermediate with substrate" evidence="12">
    <location>
        <position position="246"/>
    </location>
</feature>
<feature type="binding site" evidence="15">
    <location>
        <position position="231"/>
    </location>
    <ligand>
        <name>Mg(2+)</name>
        <dbReference type="ChEBI" id="CHEBI:18420"/>
    </ligand>
</feature>
<comment type="similarity">
    <text evidence="3 17">Belongs to the ALAD family.</text>
</comment>
<dbReference type="NCBIfam" id="NF006762">
    <property type="entry name" value="PRK09283.1"/>
    <property type="match status" value="1"/>
</dbReference>
<feature type="binding site" evidence="13">
    <location>
        <position position="215"/>
    </location>
    <ligand>
        <name>5-aminolevulinate</name>
        <dbReference type="ChEBI" id="CHEBI:356416"/>
        <label>1</label>
    </ligand>
</feature>
<sequence length="319" mass="35500">MIKRPRRLRSTANVRALVRETHLNKSGLVYPIFVVEGEGIKREISSLKDCYHYSVDMLDDEIKELKSLGINSVMLFGIPELKDEEATSAYDENGIVQKAIRRIKSYAPDFYVITDVCMCQYTTHGHCGIISEAGEVLNDVTINYIAKIALSHVKAGADMVAPSDMMDGRIGAIRSLLDESGFYNTPIMAYSAKYASAYYGPFRVAASSAPGFGDRKTYQMDFHNTDEALREVELDIEEGADIVMVKPAMSYMDVISRVKSSYNIPVAAYNVSGEYAMLKMAVEQGIMNESVIYETMVSIKRAGADIIITYFAKDIAKML</sequence>
<evidence type="ECO:0000256" key="11">
    <source>
        <dbReference type="ARBA" id="ARBA00047651"/>
    </source>
</evidence>
<keyword evidence="9 16" id="KW-0627">Porphyrin biosynthesis</keyword>
<dbReference type="EC" id="4.2.1.24" evidence="5 16"/>
<evidence type="ECO:0000256" key="14">
    <source>
        <dbReference type="PIRSR" id="PIRSR001415-3"/>
    </source>
</evidence>
<evidence type="ECO:0000256" key="9">
    <source>
        <dbReference type="ARBA" id="ARBA00023244"/>
    </source>
</evidence>
<dbReference type="GO" id="GO:0004655">
    <property type="term" value="F:porphobilinogen synthase activity"/>
    <property type="evidence" value="ECO:0007669"/>
    <property type="project" value="UniProtKB-EC"/>
</dbReference>
<evidence type="ECO:0000313" key="18">
    <source>
        <dbReference type="EMBL" id="SKB55748.1"/>
    </source>
</evidence>
<feature type="binding site" evidence="14">
    <location>
        <position position="117"/>
    </location>
    <ligand>
        <name>Zn(2+)</name>
        <dbReference type="ChEBI" id="CHEBI:29105"/>
        <note>catalytic</note>
    </ligand>
</feature>
<evidence type="ECO:0000256" key="13">
    <source>
        <dbReference type="PIRSR" id="PIRSR001415-2"/>
    </source>
</evidence>
<dbReference type="CDD" id="cd00384">
    <property type="entry name" value="ALAD_PBGS"/>
    <property type="match status" value="1"/>
</dbReference>
<feature type="binding site" evidence="13">
    <location>
        <position position="310"/>
    </location>
    <ligand>
        <name>5-aminolevulinate</name>
        <dbReference type="ChEBI" id="CHEBI:356416"/>
        <label>2</label>
    </ligand>
</feature>
<evidence type="ECO:0000256" key="1">
    <source>
        <dbReference type="ARBA" id="ARBA00001947"/>
    </source>
</evidence>
<proteinExistence type="inferred from homology"/>
<keyword evidence="14" id="KW-0479">Metal-binding</keyword>
<keyword evidence="8 16" id="KW-0456">Lyase</keyword>
<dbReference type="UniPathway" id="UPA00251">
    <property type="reaction ID" value="UER00318"/>
</dbReference>
<dbReference type="OrthoDB" id="9805001at2"/>
<evidence type="ECO:0000256" key="15">
    <source>
        <dbReference type="PIRSR" id="PIRSR001415-5"/>
    </source>
</evidence>
<evidence type="ECO:0000256" key="12">
    <source>
        <dbReference type="PIRSR" id="PIRSR001415-1"/>
    </source>
</evidence>
<dbReference type="SUPFAM" id="SSF51569">
    <property type="entry name" value="Aldolase"/>
    <property type="match status" value="1"/>
</dbReference>
<name>A0A1T5C8H1_9FIRM</name>
<evidence type="ECO:0000313" key="19">
    <source>
        <dbReference type="Proteomes" id="UP000243406"/>
    </source>
</evidence>
<dbReference type="PANTHER" id="PTHR11458">
    <property type="entry name" value="DELTA-AMINOLEVULINIC ACID DEHYDRATASE"/>
    <property type="match status" value="1"/>
</dbReference>
<organism evidence="18 19">
    <name type="scientific">Acetoanaerobium noterae</name>
    <dbReference type="NCBI Taxonomy" id="745369"/>
    <lineage>
        <taxon>Bacteria</taxon>
        <taxon>Bacillati</taxon>
        <taxon>Bacillota</taxon>
        <taxon>Clostridia</taxon>
        <taxon>Peptostreptococcales</taxon>
        <taxon>Filifactoraceae</taxon>
        <taxon>Acetoanaerobium</taxon>
    </lineage>
</organism>
<keyword evidence="7" id="KW-0350">Heme biosynthesis</keyword>